<dbReference type="Pfam" id="PF01112">
    <property type="entry name" value="Asparaginase_2"/>
    <property type="match status" value="1"/>
</dbReference>
<dbReference type="InterPro" id="IPR000246">
    <property type="entry name" value="Peptidase_T2"/>
</dbReference>
<dbReference type="PANTHER" id="PTHR10188">
    <property type="entry name" value="L-ASPARAGINASE"/>
    <property type="match status" value="1"/>
</dbReference>
<comment type="caution">
    <text evidence="1">The sequence shown here is derived from an EMBL/GenBank/DDBJ whole genome shotgun (WGS) entry which is preliminary data.</text>
</comment>
<dbReference type="SUPFAM" id="SSF56235">
    <property type="entry name" value="N-terminal nucleophile aminohydrolases (Ntn hydrolases)"/>
    <property type="match status" value="1"/>
</dbReference>
<dbReference type="EMBL" id="JBHSKT010000003">
    <property type="protein sequence ID" value="MFC5270288.1"/>
    <property type="molecule type" value="Genomic_DNA"/>
</dbReference>
<proteinExistence type="predicted"/>
<dbReference type="Proteomes" id="UP001596161">
    <property type="component" value="Unassembled WGS sequence"/>
</dbReference>
<accession>A0ABW0EAR6</accession>
<dbReference type="Gene3D" id="3.60.20.30">
    <property type="entry name" value="(Glycosyl)asparaginase"/>
    <property type="match status" value="1"/>
</dbReference>
<reference evidence="2" key="1">
    <citation type="journal article" date="2019" name="Int. J. Syst. Evol. Microbiol.">
        <title>The Global Catalogue of Microorganisms (GCM) 10K type strain sequencing project: providing services to taxonomists for standard genome sequencing and annotation.</title>
        <authorList>
            <consortium name="The Broad Institute Genomics Platform"/>
            <consortium name="The Broad Institute Genome Sequencing Center for Infectious Disease"/>
            <person name="Wu L."/>
            <person name="Ma J."/>
        </authorList>
    </citation>
    <scope>NUCLEOTIDE SEQUENCE [LARGE SCALE GENOMIC DNA]</scope>
    <source>
        <strain evidence="2">KACC 12602</strain>
    </source>
</reference>
<name>A0ABW0EAR6_9BACT</name>
<gene>
    <name evidence="1" type="ORF">ACFPIB_06700</name>
</gene>
<dbReference type="CDD" id="cd04701">
    <property type="entry name" value="Asparaginase_2"/>
    <property type="match status" value="1"/>
</dbReference>
<protein>
    <submittedName>
        <fullName evidence="1">Isoaspartyl peptidase/L-asparaginase family protein</fullName>
    </submittedName>
</protein>
<dbReference type="PANTHER" id="PTHR10188:SF6">
    <property type="entry name" value="N(4)-(BETA-N-ACETYLGLUCOSAMINYL)-L-ASPARAGINASE"/>
    <property type="match status" value="1"/>
</dbReference>
<keyword evidence="2" id="KW-1185">Reference proteome</keyword>
<dbReference type="RefSeq" id="WP_378016659.1">
    <property type="nucleotide sequence ID" value="NZ_JBHSKT010000003.1"/>
</dbReference>
<dbReference type="InterPro" id="IPR029055">
    <property type="entry name" value="Ntn_hydrolases_N"/>
</dbReference>
<organism evidence="1 2">
    <name type="scientific">Adhaeribacter terreus</name>
    <dbReference type="NCBI Taxonomy" id="529703"/>
    <lineage>
        <taxon>Bacteria</taxon>
        <taxon>Pseudomonadati</taxon>
        <taxon>Bacteroidota</taxon>
        <taxon>Cytophagia</taxon>
        <taxon>Cytophagales</taxon>
        <taxon>Hymenobacteraceae</taxon>
        <taxon>Adhaeribacter</taxon>
    </lineage>
</organism>
<evidence type="ECO:0000313" key="2">
    <source>
        <dbReference type="Proteomes" id="UP001596161"/>
    </source>
</evidence>
<evidence type="ECO:0000313" key="1">
    <source>
        <dbReference type="EMBL" id="MFC5270288.1"/>
    </source>
</evidence>
<sequence length="326" mass="35712">MNTFALALHGGAGTITRQLMSAENEKRYLQELENALETGRALLAAGSSALEAVEATVVYLENCDLFNAGKGCVFTKQGIHEMDASIMNGADLMAGAVSGLRNVKNPIKLARYVMTHSDHVFLSYPGAEEFARLHNLEFEPESYFFNQLRYDQWQEIRDTDIYQLDHTEEISEEIIKKHQDHPPHHHDKKFGTVGAVALDQAGNVAAATSTGGMTNKNFNRIGDTPIIGAGTYANNATCAVSCTGHGEFFMRAIVAYDVSCLMEYRGLSLQEACKLVVNDKLVKFGGEGGLIAVDRQGNIALPFNSEGMYRASCLNNEPAFIAIYKD</sequence>